<gene>
    <name evidence="6" type="ORF">VNO78_03685</name>
</gene>
<reference evidence="6 7" key="1">
    <citation type="submission" date="2024-01" db="EMBL/GenBank/DDBJ databases">
        <title>The genomes of 5 underutilized Papilionoideae crops provide insights into root nodulation and disease resistanc.</title>
        <authorList>
            <person name="Jiang F."/>
        </authorList>
    </citation>
    <scope>NUCLEOTIDE SEQUENCE [LARGE SCALE GENOMIC DNA]</scope>
    <source>
        <strain evidence="6">DUOXIRENSHENG_FW03</strain>
        <tissue evidence="6">Leaves</tissue>
    </source>
</reference>
<dbReference type="InterPro" id="IPR036965">
    <property type="entry name" value="Terpene_synth_N_sf"/>
</dbReference>
<dbReference type="GO" id="GO:0016114">
    <property type="term" value="P:terpenoid biosynthetic process"/>
    <property type="evidence" value="ECO:0007669"/>
    <property type="project" value="InterPro"/>
</dbReference>
<keyword evidence="3" id="KW-0460">Magnesium</keyword>
<evidence type="ECO:0000313" key="7">
    <source>
        <dbReference type="Proteomes" id="UP001386955"/>
    </source>
</evidence>
<evidence type="ECO:0000256" key="1">
    <source>
        <dbReference type="ARBA" id="ARBA00001946"/>
    </source>
</evidence>
<accession>A0AAN9TEM5</accession>
<dbReference type="InterPro" id="IPR005630">
    <property type="entry name" value="Terpene_synthase_metal-bd"/>
</dbReference>
<feature type="domain" description="Terpene synthase N-terminal" evidence="4">
    <location>
        <begin position="13"/>
        <end position="165"/>
    </location>
</feature>
<keyword evidence="2" id="KW-0479">Metal-binding</keyword>
<dbReference type="PANTHER" id="PTHR31225">
    <property type="entry name" value="OS04G0344100 PROTEIN-RELATED"/>
    <property type="match status" value="1"/>
</dbReference>
<feature type="domain" description="Terpene synthase metal-binding" evidence="5">
    <location>
        <begin position="223"/>
        <end position="462"/>
    </location>
</feature>
<dbReference type="InterPro" id="IPR001906">
    <property type="entry name" value="Terpene_synth_N"/>
</dbReference>
<dbReference type="SUPFAM" id="SSF48576">
    <property type="entry name" value="Terpenoid synthases"/>
    <property type="match status" value="1"/>
</dbReference>
<dbReference type="SUPFAM" id="SSF48239">
    <property type="entry name" value="Terpenoid cyclases/Protein prenyltransferases"/>
    <property type="match status" value="1"/>
</dbReference>
<dbReference type="InterPro" id="IPR050148">
    <property type="entry name" value="Terpene_synthase-like"/>
</dbReference>
<name>A0AAN9TEM5_PSOTE</name>
<proteinExistence type="predicted"/>
<dbReference type="GO" id="GO:0010333">
    <property type="term" value="F:terpene synthase activity"/>
    <property type="evidence" value="ECO:0007669"/>
    <property type="project" value="InterPro"/>
</dbReference>
<dbReference type="AlphaFoldDB" id="A0AAN9TEM5"/>
<dbReference type="SFLD" id="SFLDG01019">
    <property type="entry name" value="Terpene_Cyclase_Like_1_C_Termi"/>
    <property type="match status" value="1"/>
</dbReference>
<evidence type="ECO:0000259" key="4">
    <source>
        <dbReference type="Pfam" id="PF01397"/>
    </source>
</evidence>
<dbReference type="Proteomes" id="UP001386955">
    <property type="component" value="Unassembled WGS sequence"/>
</dbReference>
<evidence type="ECO:0000313" key="6">
    <source>
        <dbReference type="EMBL" id="KAK7412235.1"/>
    </source>
</evidence>
<dbReference type="Gene3D" id="1.50.10.130">
    <property type="entry name" value="Terpene synthase, N-terminal domain"/>
    <property type="match status" value="1"/>
</dbReference>
<dbReference type="Gene3D" id="1.10.600.10">
    <property type="entry name" value="Farnesyl Diphosphate Synthase"/>
    <property type="match status" value="1"/>
</dbReference>
<comment type="cofactor">
    <cofactor evidence="1">
        <name>Mg(2+)</name>
        <dbReference type="ChEBI" id="CHEBI:18420"/>
    </cofactor>
</comment>
<dbReference type="SFLD" id="SFLDS00005">
    <property type="entry name" value="Isoprenoid_Synthase_Type_I"/>
    <property type="match status" value="1"/>
</dbReference>
<evidence type="ECO:0008006" key="8">
    <source>
        <dbReference type="Google" id="ProtNLM"/>
    </source>
</evidence>
<comment type="caution">
    <text evidence="6">The sequence shown here is derived from an EMBL/GenBank/DDBJ whole genome shotgun (WGS) entry which is preliminary data.</text>
</comment>
<dbReference type="InterPro" id="IPR008930">
    <property type="entry name" value="Terpenoid_cyclase/PrenylTrfase"/>
</dbReference>
<evidence type="ECO:0000256" key="2">
    <source>
        <dbReference type="ARBA" id="ARBA00022723"/>
    </source>
</evidence>
<dbReference type="Pfam" id="PF01397">
    <property type="entry name" value="Terpene_synth"/>
    <property type="match status" value="1"/>
</dbReference>
<protein>
    <recommendedName>
        <fullName evidence="8">S-linalool synthase</fullName>
    </recommendedName>
</protein>
<dbReference type="InterPro" id="IPR008949">
    <property type="entry name" value="Isoprenoid_synthase_dom_sf"/>
</dbReference>
<keyword evidence="7" id="KW-1185">Reference proteome</keyword>
<evidence type="ECO:0000259" key="5">
    <source>
        <dbReference type="Pfam" id="PF03936"/>
    </source>
</evidence>
<dbReference type="InterPro" id="IPR034741">
    <property type="entry name" value="Terpene_cyclase-like_1_C"/>
</dbReference>
<organism evidence="6 7">
    <name type="scientific">Psophocarpus tetragonolobus</name>
    <name type="common">Winged bean</name>
    <name type="synonym">Dolichos tetragonolobus</name>
    <dbReference type="NCBI Taxonomy" id="3891"/>
    <lineage>
        <taxon>Eukaryota</taxon>
        <taxon>Viridiplantae</taxon>
        <taxon>Streptophyta</taxon>
        <taxon>Embryophyta</taxon>
        <taxon>Tracheophyta</taxon>
        <taxon>Spermatophyta</taxon>
        <taxon>Magnoliopsida</taxon>
        <taxon>eudicotyledons</taxon>
        <taxon>Gunneridae</taxon>
        <taxon>Pentapetalae</taxon>
        <taxon>rosids</taxon>
        <taxon>fabids</taxon>
        <taxon>Fabales</taxon>
        <taxon>Fabaceae</taxon>
        <taxon>Papilionoideae</taxon>
        <taxon>50 kb inversion clade</taxon>
        <taxon>NPAAA clade</taxon>
        <taxon>indigoferoid/millettioid clade</taxon>
        <taxon>Phaseoleae</taxon>
        <taxon>Psophocarpus</taxon>
    </lineage>
</organism>
<dbReference type="EMBL" id="JAYMYS010000001">
    <property type="protein sequence ID" value="KAK7412235.1"/>
    <property type="molecule type" value="Genomic_DNA"/>
</dbReference>
<sequence>MDNIYAKQGLVVKKVKHAFQKLISEDPTESMYMVDTLQSLGIEHHFQEEIEAALQKQHLIFTNIDLTAFASNHKLYDLALPFRLLRQKGYYVDADVFDSLKSNKREFREKYGEDVKGLVALYEASKLSIEGEDSLDEAGYLSYQLLYAWLTRHKEHHEAVYIANTLQHPLHHGLSRFRDPGVLLNDFKTQKECTSLKELAEINSYIVRFMNQNEIIQVYKWWKDLGIGQEVKFGRYETLKWYMWPMACFTDPSFSEQRIQLTKPISLVYIIDDIFDVYGTLDQLTLFTDAVNRWELGGTEQLPAFMKRCLSVLYDITNDFADMIYKKHGLNPIDTLKRSWVRLLNAFLKEAQWLNCGCLPRSEEYLKNGIVSTGVDVVLVHAFFLLDECINKETVAIVDNFPQIIHSVAKILRLSDDLEGTKSEDQKGLDGSYIDCYMNEHQDVSSEETEGHVAYLISTEWKHLNRELLTSNRLPSSFTNFCLNAARMVRLMYNYGSNPGLSNLLQQIQILLH</sequence>
<dbReference type="GO" id="GO:0000287">
    <property type="term" value="F:magnesium ion binding"/>
    <property type="evidence" value="ECO:0007669"/>
    <property type="project" value="InterPro"/>
</dbReference>
<dbReference type="PANTHER" id="PTHR31225:SF73">
    <property type="entry name" value="NERYL DIPHOSPHATE DIPHOSPHATASE, CHLOROPLASTIC"/>
    <property type="match status" value="1"/>
</dbReference>
<dbReference type="Pfam" id="PF03936">
    <property type="entry name" value="Terpene_synth_C"/>
    <property type="match status" value="1"/>
</dbReference>
<evidence type="ECO:0000256" key="3">
    <source>
        <dbReference type="ARBA" id="ARBA00022842"/>
    </source>
</evidence>